<evidence type="ECO:0000313" key="2">
    <source>
        <dbReference type="EMBL" id="GFS93156.1"/>
    </source>
</evidence>
<accession>A0A8X6N4F6</accession>
<dbReference type="GO" id="GO:0008234">
    <property type="term" value="F:cysteine-type peptidase activity"/>
    <property type="evidence" value="ECO:0007669"/>
    <property type="project" value="InterPro"/>
</dbReference>
<organism evidence="2 3">
    <name type="scientific">Nephila pilipes</name>
    <name type="common">Giant wood spider</name>
    <name type="synonym">Nephila maculata</name>
    <dbReference type="NCBI Taxonomy" id="299642"/>
    <lineage>
        <taxon>Eukaryota</taxon>
        <taxon>Metazoa</taxon>
        <taxon>Ecdysozoa</taxon>
        <taxon>Arthropoda</taxon>
        <taxon>Chelicerata</taxon>
        <taxon>Arachnida</taxon>
        <taxon>Araneae</taxon>
        <taxon>Araneomorphae</taxon>
        <taxon>Entelegynae</taxon>
        <taxon>Araneoidea</taxon>
        <taxon>Nephilidae</taxon>
        <taxon>Nephila</taxon>
    </lineage>
</organism>
<gene>
    <name evidence="2" type="primary">NCL1_23907</name>
    <name evidence="2" type="ORF">NPIL_29011</name>
</gene>
<dbReference type="InterPro" id="IPR000668">
    <property type="entry name" value="Peptidase_C1A_C"/>
</dbReference>
<protein>
    <submittedName>
        <fullName evidence="2">Cathepsin L</fullName>
    </submittedName>
</protein>
<dbReference type="Gene3D" id="3.90.70.10">
    <property type="entry name" value="Cysteine proteinases"/>
    <property type="match status" value="1"/>
</dbReference>
<sequence length="69" mass="7752">TREEYMNTLNGFKAKNNFFERNATSWLPLNNVDIPEQMDWRDDGLVTAVKDQGSCGSCRSFSTTGSLEG</sequence>
<name>A0A8X6N4F6_NEPPI</name>
<dbReference type="EMBL" id="BMAW01053840">
    <property type="protein sequence ID" value="GFS93156.1"/>
    <property type="molecule type" value="Genomic_DNA"/>
</dbReference>
<dbReference type="AlphaFoldDB" id="A0A8X6N4F6"/>
<evidence type="ECO:0000259" key="1">
    <source>
        <dbReference type="Pfam" id="PF00112"/>
    </source>
</evidence>
<dbReference type="OrthoDB" id="3789175at2759"/>
<dbReference type="GO" id="GO:0006508">
    <property type="term" value="P:proteolysis"/>
    <property type="evidence" value="ECO:0007669"/>
    <property type="project" value="InterPro"/>
</dbReference>
<reference evidence="2" key="1">
    <citation type="submission" date="2020-08" db="EMBL/GenBank/DDBJ databases">
        <title>Multicomponent nature underlies the extraordinary mechanical properties of spider dragline silk.</title>
        <authorList>
            <person name="Kono N."/>
            <person name="Nakamura H."/>
            <person name="Mori M."/>
            <person name="Yoshida Y."/>
            <person name="Ohtoshi R."/>
            <person name="Malay A.D."/>
            <person name="Moran D.A.P."/>
            <person name="Tomita M."/>
            <person name="Numata K."/>
            <person name="Arakawa K."/>
        </authorList>
    </citation>
    <scope>NUCLEOTIDE SEQUENCE</scope>
</reference>
<dbReference type="Pfam" id="PF00112">
    <property type="entry name" value="Peptidase_C1"/>
    <property type="match status" value="1"/>
</dbReference>
<keyword evidence="3" id="KW-1185">Reference proteome</keyword>
<dbReference type="InterPro" id="IPR038765">
    <property type="entry name" value="Papain-like_cys_pep_sf"/>
</dbReference>
<evidence type="ECO:0000313" key="3">
    <source>
        <dbReference type="Proteomes" id="UP000887013"/>
    </source>
</evidence>
<dbReference type="Proteomes" id="UP000887013">
    <property type="component" value="Unassembled WGS sequence"/>
</dbReference>
<feature type="non-terminal residue" evidence="2">
    <location>
        <position position="1"/>
    </location>
</feature>
<comment type="caution">
    <text evidence="2">The sequence shown here is derived from an EMBL/GenBank/DDBJ whole genome shotgun (WGS) entry which is preliminary data.</text>
</comment>
<feature type="domain" description="Peptidase C1A papain C-terminal" evidence="1">
    <location>
        <begin position="34"/>
        <end position="69"/>
    </location>
</feature>
<proteinExistence type="predicted"/>
<dbReference type="SUPFAM" id="SSF54001">
    <property type="entry name" value="Cysteine proteinases"/>
    <property type="match status" value="1"/>
</dbReference>